<evidence type="ECO:0000259" key="2">
    <source>
        <dbReference type="Pfam" id="PF11229"/>
    </source>
</evidence>
<protein>
    <recommendedName>
        <fullName evidence="2">Focadhesin C-terminal domain-containing protein</fullName>
    </recommendedName>
</protein>
<evidence type="ECO:0000313" key="3">
    <source>
        <dbReference type="EMBL" id="KAK2154494.1"/>
    </source>
</evidence>
<reference evidence="3" key="1">
    <citation type="journal article" date="2023" name="Mol. Biol. Evol.">
        <title>Third-Generation Sequencing Reveals the Adaptive Role of the Epigenome in Three Deep-Sea Polychaetes.</title>
        <authorList>
            <person name="Perez M."/>
            <person name="Aroh O."/>
            <person name="Sun Y."/>
            <person name="Lan Y."/>
            <person name="Juniper S.K."/>
            <person name="Young C.R."/>
            <person name="Angers B."/>
            <person name="Qian P.Y."/>
        </authorList>
    </citation>
    <scope>NUCLEOTIDE SEQUENCE</scope>
    <source>
        <strain evidence="3">P08H-3</strain>
    </source>
</reference>
<evidence type="ECO:0000256" key="1">
    <source>
        <dbReference type="SAM" id="SignalP"/>
    </source>
</evidence>
<organism evidence="3 4">
    <name type="scientific">Paralvinella palmiformis</name>
    <dbReference type="NCBI Taxonomy" id="53620"/>
    <lineage>
        <taxon>Eukaryota</taxon>
        <taxon>Metazoa</taxon>
        <taxon>Spiralia</taxon>
        <taxon>Lophotrochozoa</taxon>
        <taxon>Annelida</taxon>
        <taxon>Polychaeta</taxon>
        <taxon>Sedentaria</taxon>
        <taxon>Canalipalpata</taxon>
        <taxon>Terebellida</taxon>
        <taxon>Terebelliformia</taxon>
        <taxon>Alvinellidae</taxon>
        <taxon>Paralvinella</taxon>
    </lineage>
</organism>
<dbReference type="AlphaFoldDB" id="A0AAD9N4Z6"/>
<dbReference type="Pfam" id="PF11229">
    <property type="entry name" value="Focadhesin"/>
    <property type="match status" value="1"/>
</dbReference>
<keyword evidence="4" id="KW-1185">Reference proteome</keyword>
<proteinExistence type="predicted"/>
<gene>
    <name evidence="3" type="ORF">LSH36_267g02035</name>
</gene>
<evidence type="ECO:0000313" key="4">
    <source>
        <dbReference type="Proteomes" id="UP001208570"/>
    </source>
</evidence>
<feature type="chain" id="PRO_5042173518" description="Focadhesin C-terminal domain-containing protein" evidence="1">
    <location>
        <begin position="26"/>
        <end position="196"/>
    </location>
</feature>
<dbReference type="EMBL" id="JAODUP010000267">
    <property type="protein sequence ID" value="KAK2154494.1"/>
    <property type="molecule type" value="Genomic_DNA"/>
</dbReference>
<feature type="domain" description="Focadhesin C-terminal" evidence="2">
    <location>
        <begin position="14"/>
        <end position="194"/>
    </location>
</feature>
<dbReference type="Proteomes" id="UP001208570">
    <property type="component" value="Unassembled WGS sequence"/>
</dbReference>
<sequence length="196" mass="21915">MHVRSHSNPFECLMLLVHCFHGVHVSHCKSCSATACQTWLLELMGHIKNIAMKMIPVVGLEIQEVLQFLLLVFSAAVCSWSGCSSAQLLLAPIQLPNVGQHQTPDILRRNLLDGQEESVLKSLLMINLSPALVVMCSGEGWPQMSGKIIDWLLTLCSSPGLVGQERLKHWIKDCLFALKHTKEFRKMTVWGRAFSL</sequence>
<accession>A0AAD9N4Z6</accession>
<keyword evidence="1" id="KW-0732">Signal</keyword>
<name>A0AAD9N4Z6_9ANNE</name>
<feature type="signal peptide" evidence="1">
    <location>
        <begin position="1"/>
        <end position="25"/>
    </location>
</feature>
<dbReference type="InterPro" id="IPR021392">
    <property type="entry name" value="Focadhesin_C"/>
</dbReference>
<comment type="caution">
    <text evidence="3">The sequence shown here is derived from an EMBL/GenBank/DDBJ whole genome shotgun (WGS) entry which is preliminary data.</text>
</comment>